<dbReference type="PANTHER" id="PTHR43537:SF5">
    <property type="entry name" value="UXU OPERON TRANSCRIPTIONAL REGULATOR"/>
    <property type="match status" value="1"/>
</dbReference>
<evidence type="ECO:0000313" key="5">
    <source>
        <dbReference type="EMBL" id="GKG99320.1"/>
    </source>
</evidence>
<dbReference type="PROSITE" id="PS50949">
    <property type="entry name" value="HTH_GNTR"/>
    <property type="match status" value="2"/>
</dbReference>
<organism evidence="5 6">
    <name type="scientific">Hungatella hathewayi</name>
    <dbReference type="NCBI Taxonomy" id="154046"/>
    <lineage>
        <taxon>Bacteria</taxon>
        <taxon>Bacillati</taxon>
        <taxon>Bacillota</taxon>
        <taxon>Clostridia</taxon>
        <taxon>Lachnospirales</taxon>
        <taxon>Lachnospiraceae</taxon>
        <taxon>Hungatella</taxon>
    </lineage>
</organism>
<feature type="domain" description="HTH gntR-type" evidence="4">
    <location>
        <begin position="245"/>
        <end position="313"/>
    </location>
</feature>
<dbReference type="InterPro" id="IPR036390">
    <property type="entry name" value="WH_DNA-bd_sf"/>
</dbReference>
<dbReference type="GO" id="GO:0003677">
    <property type="term" value="F:DNA binding"/>
    <property type="evidence" value="ECO:0007669"/>
    <property type="project" value="UniProtKB-KW"/>
</dbReference>
<dbReference type="SMART" id="SM00345">
    <property type="entry name" value="HTH_GNTR"/>
    <property type="match status" value="2"/>
</dbReference>
<dbReference type="Gene3D" id="1.10.10.10">
    <property type="entry name" value="Winged helix-like DNA-binding domain superfamily/Winged helix DNA-binding domain"/>
    <property type="match status" value="2"/>
</dbReference>
<comment type="caution">
    <text evidence="5">The sequence shown here is derived from an EMBL/GenBank/DDBJ whole genome shotgun (WGS) entry which is preliminary data.</text>
</comment>
<name>A0AA37N6D9_9FIRM</name>
<dbReference type="AlphaFoldDB" id="A0AA37N6D9"/>
<evidence type="ECO:0000256" key="3">
    <source>
        <dbReference type="ARBA" id="ARBA00023163"/>
    </source>
</evidence>
<keyword evidence="2" id="KW-0238">DNA-binding</keyword>
<reference evidence="5" key="1">
    <citation type="submission" date="2022-01" db="EMBL/GenBank/DDBJ databases">
        <title>Novel bile acid biosynthetic pathways are enriched in the microbiome of centenarians.</title>
        <authorList>
            <person name="Sato Y."/>
            <person name="Atarashi K."/>
            <person name="Plichta R.D."/>
            <person name="Arai Y."/>
            <person name="Sasajima S."/>
            <person name="Kearney M.S."/>
            <person name="Suda W."/>
            <person name="Takeshita K."/>
            <person name="Sasaki T."/>
            <person name="Okamoto S."/>
            <person name="Skelly N.A."/>
            <person name="Okamura Y."/>
            <person name="Vlamakis H."/>
            <person name="Li Y."/>
            <person name="Tanoue T."/>
            <person name="Takei H."/>
            <person name="Nittono H."/>
            <person name="Narushima S."/>
            <person name="Irie J."/>
            <person name="Itoh H."/>
            <person name="Moriya K."/>
            <person name="Sugiura Y."/>
            <person name="Suematsu M."/>
            <person name="Moritoki N."/>
            <person name="Shibata S."/>
            <person name="Littman R.D."/>
            <person name="Fischbach A.M."/>
            <person name="Uwamino Y."/>
            <person name="Inoue T."/>
            <person name="Honda A."/>
            <person name="Hattori M."/>
            <person name="Murai T."/>
            <person name="Xavier J.R."/>
            <person name="Hirose N."/>
            <person name="Honda K."/>
        </authorList>
    </citation>
    <scope>NUCLEOTIDE SEQUENCE</scope>
    <source>
        <strain evidence="5">CE91-St55</strain>
    </source>
</reference>
<accession>A0AA37N6D9</accession>
<dbReference type="GO" id="GO:0003700">
    <property type="term" value="F:DNA-binding transcription factor activity"/>
    <property type="evidence" value="ECO:0007669"/>
    <property type="project" value="InterPro"/>
</dbReference>
<sequence length="485" mass="55450">MDNSTELRQVVYSVLLTQIQFGFYRYGEKLPAIEETSTRLCVSVDTARAAYLKLKTRGYITLIKNAGATVKVKYDSRETEQFIQTFFSARKHAMIDLGKSLQPLFGTAQWTGLKYAAPEDLQTMELLFSKEDAASPYAMLEHLNLKYRALGNHILMRLVWQSFMFLHNPFFSLRDNLRYFDRDADYLSAVLVFCREKDWSALRAAVAGSIEKLPSALIRFYEDRITTPPPEAETPFVWSSYKKSRQLCYSLAMELLTSISLGQYPVGSLLPSQEELARQKGVSVSTVRRALLLLDSIGAIKSAKYIGTRVLPFDKTAENSDFTRPVLQRRLMDMAESLQILALSCQAVSQLTLSSLNTTFVEQLCRDLKAHRQRRRGETLSYFLLGLIGNHAPYQTIRTVYTELLRQIFWAHAFHGMKGSADTIHAIYDPYYDTFIDSLEHLNFLRFSVTLEALILFELRCTVDYLLHFNVPGAENILVPDSSFR</sequence>
<gene>
    <name evidence="5" type="ORF">CE91St55_13020</name>
</gene>
<dbReference type="SUPFAM" id="SSF46785">
    <property type="entry name" value="Winged helix' DNA-binding domain"/>
    <property type="match status" value="2"/>
</dbReference>
<proteinExistence type="predicted"/>
<keyword evidence="1" id="KW-0805">Transcription regulation</keyword>
<evidence type="ECO:0000259" key="4">
    <source>
        <dbReference type="PROSITE" id="PS50949"/>
    </source>
</evidence>
<dbReference type="RefSeq" id="WP_243110861.1">
    <property type="nucleotide sequence ID" value="NZ_BQNJ01000001.1"/>
</dbReference>
<evidence type="ECO:0000256" key="1">
    <source>
        <dbReference type="ARBA" id="ARBA00023015"/>
    </source>
</evidence>
<keyword evidence="3" id="KW-0804">Transcription</keyword>
<protein>
    <recommendedName>
        <fullName evidence="4">HTH gntR-type domain-containing protein</fullName>
    </recommendedName>
</protein>
<feature type="domain" description="HTH gntR-type" evidence="4">
    <location>
        <begin position="5"/>
        <end position="73"/>
    </location>
</feature>
<evidence type="ECO:0000256" key="2">
    <source>
        <dbReference type="ARBA" id="ARBA00023125"/>
    </source>
</evidence>
<dbReference type="EMBL" id="BQNJ01000001">
    <property type="protein sequence ID" value="GKG99320.1"/>
    <property type="molecule type" value="Genomic_DNA"/>
</dbReference>
<dbReference type="PANTHER" id="PTHR43537">
    <property type="entry name" value="TRANSCRIPTIONAL REGULATOR, GNTR FAMILY"/>
    <property type="match status" value="1"/>
</dbReference>
<dbReference type="InterPro" id="IPR000524">
    <property type="entry name" value="Tscrpt_reg_HTH_GntR"/>
</dbReference>
<dbReference type="Proteomes" id="UP001055091">
    <property type="component" value="Unassembled WGS sequence"/>
</dbReference>
<dbReference type="Pfam" id="PF00392">
    <property type="entry name" value="GntR"/>
    <property type="match status" value="2"/>
</dbReference>
<evidence type="ECO:0000313" key="6">
    <source>
        <dbReference type="Proteomes" id="UP001055091"/>
    </source>
</evidence>
<dbReference type="InterPro" id="IPR036388">
    <property type="entry name" value="WH-like_DNA-bd_sf"/>
</dbReference>